<feature type="signal peptide" evidence="11">
    <location>
        <begin position="1"/>
        <end position="20"/>
    </location>
</feature>
<evidence type="ECO:0000259" key="12">
    <source>
        <dbReference type="PROSITE" id="PS52012"/>
    </source>
</evidence>
<keyword evidence="7" id="KW-1015">Disulfide bond</keyword>
<keyword evidence="9" id="KW-0479">Metal-binding</keyword>
<evidence type="ECO:0000256" key="3">
    <source>
        <dbReference type="ARBA" id="ARBA00010031"/>
    </source>
</evidence>
<evidence type="ECO:0000256" key="5">
    <source>
        <dbReference type="ARBA" id="ARBA00022622"/>
    </source>
</evidence>
<dbReference type="OrthoDB" id="3946343at2759"/>
<evidence type="ECO:0000256" key="9">
    <source>
        <dbReference type="PROSITE-ProRule" id="PRU01356"/>
    </source>
</evidence>
<reference evidence="13" key="1">
    <citation type="journal article" date="2020" name="Stud. Mycol.">
        <title>101 Dothideomycetes genomes: a test case for predicting lifestyles and emergence of pathogens.</title>
        <authorList>
            <person name="Haridas S."/>
            <person name="Albert R."/>
            <person name="Binder M."/>
            <person name="Bloem J."/>
            <person name="Labutti K."/>
            <person name="Salamov A."/>
            <person name="Andreopoulos B."/>
            <person name="Baker S."/>
            <person name="Barry K."/>
            <person name="Bills G."/>
            <person name="Bluhm B."/>
            <person name="Cannon C."/>
            <person name="Castanera R."/>
            <person name="Culley D."/>
            <person name="Daum C."/>
            <person name="Ezra D."/>
            <person name="Gonzalez J."/>
            <person name="Henrissat B."/>
            <person name="Kuo A."/>
            <person name="Liang C."/>
            <person name="Lipzen A."/>
            <person name="Lutzoni F."/>
            <person name="Magnuson J."/>
            <person name="Mondo S."/>
            <person name="Nolan M."/>
            <person name="Ohm R."/>
            <person name="Pangilinan J."/>
            <person name="Park H.-J."/>
            <person name="Ramirez L."/>
            <person name="Alfaro M."/>
            <person name="Sun H."/>
            <person name="Tritt A."/>
            <person name="Yoshinaga Y."/>
            <person name="Zwiers L.-H."/>
            <person name="Turgeon B."/>
            <person name="Goodwin S."/>
            <person name="Spatafora J."/>
            <person name="Crous P."/>
            <person name="Grigoriev I."/>
        </authorList>
    </citation>
    <scope>NUCLEOTIDE SEQUENCE</scope>
    <source>
        <strain evidence="13">ATCC 16933</strain>
    </source>
</reference>
<evidence type="ECO:0000256" key="6">
    <source>
        <dbReference type="ARBA" id="ARBA00022729"/>
    </source>
</evidence>
<sequence>MRTQLPIAVAAALLSSKAAAQWWFNGPDCASDCWDLWDDDDCDWSDNGPGGCLCGNSTAVDTVNSCIADSDCSDDDKSSIYQTIAQACVNLGTPVSATPEATYSVTSGGSSWPTATWTSAGGNWGPGGPHGPWHSSSDGDWDDWGMGTTRGPHMPWSTGGPGPFGPGGMHGGWGPWGSSGSWTSGPWTNWWGSTDSCPGSTWSGWTSGDWNSTAPWTTWSACTASTSSIEVTTTGADGAQSVSTSLSIQVAQATQDSTGEATGDATGDAASATDSDGAAPRATAMGVMGGAAAAAIGGLLIL</sequence>
<feature type="domain" description="CFEM" evidence="12">
    <location>
        <begin position="1"/>
        <end position="113"/>
    </location>
</feature>
<feature type="compositionally biased region" description="Low complexity" evidence="10">
    <location>
        <begin position="256"/>
        <end position="276"/>
    </location>
</feature>
<proteinExistence type="inferred from homology"/>
<dbReference type="GO" id="GO:0098552">
    <property type="term" value="C:side of membrane"/>
    <property type="evidence" value="ECO:0007669"/>
    <property type="project" value="UniProtKB-KW"/>
</dbReference>
<feature type="binding site" description="axial binding residue" evidence="9">
    <location>
        <position position="46"/>
    </location>
    <ligand>
        <name>heme</name>
        <dbReference type="ChEBI" id="CHEBI:30413"/>
    </ligand>
    <ligandPart>
        <name>Fe</name>
        <dbReference type="ChEBI" id="CHEBI:18248"/>
    </ligandPart>
</feature>
<gene>
    <name evidence="13" type="ORF">BDY21DRAFT_335578</name>
</gene>
<keyword evidence="5" id="KW-0325">Glycoprotein</keyword>
<evidence type="ECO:0000256" key="8">
    <source>
        <dbReference type="ARBA" id="ARBA00023288"/>
    </source>
</evidence>
<dbReference type="AlphaFoldDB" id="A0A6A6P9E5"/>
<keyword evidence="5" id="KW-0472">Membrane</keyword>
<dbReference type="InterPro" id="IPR008427">
    <property type="entry name" value="Extracellular_membr_CFEM_dom"/>
</dbReference>
<dbReference type="GO" id="GO:0005576">
    <property type="term" value="C:extracellular region"/>
    <property type="evidence" value="ECO:0007669"/>
    <property type="project" value="UniProtKB-SubCell"/>
</dbReference>
<keyword evidence="9" id="KW-0349">Heme</keyword>
<name>A0A6A6P9E5_9PEZI</name>
<dbReference type="EMBL" id="MU001673">
    <property type="protein sequence ID" value="KAF2460498.1"/>
    <property type="molecule type" value="Genomic_DNA"/>
</dbReference>
<dbReference type="PROSITE" id="PS52012">
    <property type="entry name" value="CFEM"/>
    <property type="match status" value="1"/>
</dbReference>
<comment type="similarity">
    <text evidence="3">Belongs to the RBT5 family.</text>
</comment>
<dbReference type="GO" id="GO:0046872">
    <property type="term" value="F:metal ion binding"/>
    <property type="evidence" value="ECO:0007669"/>
    <property type="project" value="UniProtKB-UniRule"/>
</dbReference>
<organism evidence="13 14">
    <name type="scientific">Lineolata rhizophorae</name>
    <dbReference type="NCBI Taxonomy" id="578093"/>
    <lineage>
        <taxon>Eukaryota</taxon>
        <taxon>Fungi</taxon>
        <taxon>Dikarya</taxon>
        <taxon>Ascomycota</taxon>
        <taxon>Pezizomycotina</taxon>
        <taxon>Dothideomycetes</taxon>
        <taxon>Dothideomycetes incertae sedis</taxon>
        <taxon>Lineolatales</taxon>
        <taxon>Lineolataceae</taxon>
        <taxon>Lineolata</taxon>
    </lineage>
</organism>
<keyword evidence="6 11" id="KW-0732">Signal</keyword>
<evidence type="ECO:0000256" key="10">
    <source>
        <dbReference type="SAM" id="MobiDB-lite"/>
    </source>
</evidence>
<comment type="subcellular location">
    <subcellularLocation>
        <location evidence="1">Membrane</location>
        <topology evidence="1">Lipid-anchor</topology>
        <topology evidence="1">GPI-anchor</topology>
    </subcellularLocation>
    <subcellularLocation>
        <location evidence="2">Secreted</location>
    </subcellularLocation>
</comment>
<keyword evidence="5" id="KW-0336">GPI-anchor</keyword>
<evidence type="ECO:0000256" key="2">
    <source>
        <dbReference type="ARBA" id="ARBA00004613"/>
    </source>
</evidence>
<evidence type="ECO:0000313" key="13">
    <source>
        <dbReference type="EMBL" id="KAF2460498.1"/>
    </source>
</evidence>
<protein>
    <recommendedName>
        <fullName evidence="12">CFEM domain-containing protein</fullName>
    </recommendedName>
</protein>
<keyword evidence="14" id="KW-1185">Reference proteome</keyword>
<dbReference type="Proteomes" id="UP000799766">
    <property type="component" value="Unassembled WGS sequence"/>
</dbReference>
<accession>A0A6A6P9E5</accession>
<keyword evidence="4" id="KW-0964">Secreted</keyword>
<evidence type="ECO:0000256" key="4">
    <source>
        <dbReference type="ARBA" id="ARBA00022525"/>
    </source>
</evidence>
<evidence type="ECO:0000313" key="14">
    <source>
        <dbReference type="Proteomes" id="UP000799766"/>
    </source>
</evidence>
<keyword evidence="9" id="KW-0408">Iron</keyword>
<evidence type="ECO:0000256" key="7">
    <source>
        <dbReference type="ARBA" id="ARBA00023157"/>
    </source>
</evidence>
<comment type="caution">
    <text evidence="9">Lacks conserved residue(s) required for the propagation of feature annotation.</text>
</comment>
<evidence type="ECO:0000256" key="1">
    <source>
        <dbReference type="ARBA" id="ARBA00004589"/>
    </source>
</evidence>
<feature type="chain" id="PRO_5025387317" description="CFEM domain-containing protein" evidence="11">
    <location>
        <begin position="21"/>
        <end position="302"/>
    </location>
</feature>
<feature type="region of interest" description="Disordered" evidence="10">
    <location>
        <begin position="254"/>
        <end position="276"/>
    </location>
</feature>
<dbReference type="Pfam" id="PF05730">
    <property type="entry name" value="CFEM"/>
    <property type="match status" value="1"/>
</dbReference>
<evidence type="ECO:0000256" key="11">
    <source>
        <dbReference type="SAM" id="SignalP"/>
    </source>
</evidence>
<keyword evidence="8" id="KW-0449">Lipoprotein</keyword>